<reference evidence="3 4" key="1">
    <citation type="journal article" date="2007" name="Int. J. Syst. Evol. Microbiol.">
        <title>Natronorubrum sulfidifaciens sp. nov., an extremely haloalkaliphilic archaeon isolated from Aiding salt lake in Xin-Jiang, China.</title>
        <authorList>
            <person name="Cui H.L."/>
            <person name="Tohty D."/>
            <person name="Liu H.C."/>
            <person name="Liu S.J."/>
            <person name="Oren A."/>
            <person name="Zhou P.J."/>
        </authorList>
    </citation>
    <scope>NUCLEOTIDE SEQUENCE [LARGE SCALE GENOMIC DNA]</scope>
    <source>
        <strain evidence="3 4">7-3</strain>
    </source>
</reference>
<keyword evidence="4" id="KW-1185">Reference proteome</keyword>
<sequence length="424" mass="47401">MRSRRRPLLKVASAIGLGGAGVAYWQRRPIRRWDDIDAIETALAIPVPTIPNPVTVTADHLEASYSRAREHVETTEQVLPDPDAQESGHLENANKSLADHPPDSIDDDDERHEALDNYLLAISASAAARGRYIETDNGQPSDELQTAHETLGNKLDAFEAMYAGESLAHTIVQASHAESLAGTAASRYSRATDFMIDSQYNNSVVWETVETGRHSLHDAEWFLEVLETDDTVDWATDIEDLYERLADRIKTATDEVEWEYESDVPSYSHDRWLDIQLDHLSEPERSRDAGHLAQALLIQAELATVASTLSAFEDVPGRDELDDIEVELIEDANELVDEKRTAREQLETTADAVESDPLGKHLLCQVTRRIDQAELTLERLRDDVKSYDSAEWQFELDYVALRYRGGAADAGSIPDIVELVADKE</sequence>
<accession>A0A5P9P0T5</accession>
<evidence type="ECO:0000313" key="4">
    <source>
        <dbReference type="Proteomes" id="UP000326170"/>
    </source>
</evidence>
<dbReference type="KEGG" id="nas:GCU68_03965"/>
<dbReference type="AlphaFoldDB" id="A0A5P9P0T5"/>
<dbReference type="EMBL" id="CP045488">
    <property type="protein sequence ID" value="QFU81761.1"/>
    <property type="molecule type" value="Genomic_DNA"/>
</dbReference>
<organism evidence="3 4">
    <name type="scientific">Natronorubrum aibiense</name>
    <dbReference type="NCBI Taxonomy" id="348826"/>
    <lineage>
        <taxon>Archaea</taxon>
        <taxon>Methanobacteriati</taxon>
        <taxon>Methanobacteriota</taxon>
        <taxon>Stenosarchaea group</taxon>
        <taxon>Halobacteria</taxon>
        <taxon>Halobacteriales</taxon>
        <taxon>Natrialbaceae</taxon>
        <taxon>Natronorubrum</taxon>
    </lineage>
</organism>
<name>A0A5P9P0T5_9EURY</name>
<dbReference type="OrthoDB" id="205807at2157"/>
<dbReference type="Proteomes" id="UP000326170">
    <property type="component" value="Chromosome"/>
</dbReference>
<evidence type="ECO:0000256" key="2">
    <source>
        <dbReference type="SAM" id="MobiDB-lite"/>
    </source>
</evidence>
<gene>
    <name evidence="3" type="ORF">GCU68_03965</name>
</gene>
<proteinExistence type="predicted"/>
<feature type="coiled-coil region" evidence="1">
    <location>
        <begin position="325"/>
        <end position="390"/>
    </location>
</feature>
<feature type="region of interest" description="Disordered" evidence="2">
    <location>
        <begin position="69"/>
        <end position="109"/>
    </location>
</feature>
<evidence type="ECO:0000313" key="3">
    <source>
        <dbReference type="EMBL" id="QFU81761.1"/>
    </source>
</evidence>
<keyword evidence="1" id="KW-0175">Coiled coil</keyword>
<evidence type="ECO:0000256" key="1">
    <source>
        <dbReference type="SAM" id="Coils"/>
    </source>
</evidence>
<protein>
    <submittedName>
        <fullName evidence="3">Uncharacterized protein</fullName>
    </submittedName>
</protein>